<proteinExistence type="predicted"/>
<keyword evidence="3" id="KW-1185">Reference proteome</keyword>
<dbReference type="RefSeq" id="WP_103925307.1">
    <property type="nucleotide sequence ID" value="NZ_BBFN01000033.1"/>
</dbReference>
<protein>
    <recommendedName>
        <fullName evidence="4">Outer membrane protein beta-barrel domain-containing protein</fullName>
    </recommendedName>
</protein>
<keyword evidence="1" id="KW-0732">Signal</keyword>
<evidence type="ECO:0000313" key="3">
    <source>
        <dbReference type="Proteomes" id="UP000236736"/>
    </source>
</evidence>
<dbReference type="EMBL" id="FNVR01000015">
    <property type="protein sequence ID" value="SEG14868.1"/>
    <property type="molecule type" value="Genomic_DNA"/>
</dbReference>
<dbReference type="Proteomes" id="UP000236736">
    <property type="component" value="Unassembled WGS sequence"/>
</dbReference>
<dbReference type="OrthoDB" id="822199at2"/>
<feature type="chain" id="PRO_5009289802" description="Outer membrane protein beta-barrel domain-containing protein" evidence="1">
    <location>
        <begin position="20"/>
        <end position="245"/>
    </location>
</feature>
<dbReference type="AlphaFoldDB" id="A0A1H5XT66"/>
<dbReference type="STRING" id="1120964.GCA_001313265_05445"/>
<accession>A0A1H5XT66</accession>
<name>A0A1H5XT66_9BACT</name>
<evidence type="ECO:0008006" key="4">
    <source>
        <dbReference type="Google" id="ProtNLM"/>
    </source>
</evidence>
<gene>
    <name evidence="2" type="ORF">SAMN03080598_02659</name>
</gene>
<evidence type="ECO:0000313" key="2">
    <source>
        <dbReference type="EMBL" id="SEG14868.1"/>
    </source>
</evidence>
<feature type="signal peptide" evidence="1">
    <location>
        <begin position="1"/>
        <end position="19"/>
    </location>
</feature>
<sequence>MFKNVLIILLLFLALQSKVYPQSTINLSFGFPKINWDYSGNFDGLRTVYRNGWSITASGLKIKKNGFIYGIDLGVNRYGNGFQFEFMRYDLKEIHHFSILPLIGYEHHLRETKFSVRFNSAFGIGIIPIENKFYESDSTFQIRRVVKQNADGSTYSVPLYDLTFSGSQEIKSRIFPLIKPNIELHYSIGGRSTLFAKGTLGISLVEDVIVRDFPEIIYESEEYQVTHSTSLSYSCLEIGYSYRVK</sequence>
<evidence type="ECO:0000256" key="1">
    <source>
        <dbReference type="SAM" id="SignalP"/>
    </source>
</evidence>
<organism evidence="2 3">
    <name type="scientific">Algoriphagus boritolerans DSM 17298 = JCM 18970</name>
    <dbReference type="NCBI Taxonomy" id="1120964"/>
    <lineage>
        <taxon>Bacteria</taxon>
        <taxon>Pseudomonadati</taxon>
        <taxon>Bacteroidota</taxon>
        <taxon>Cytophagia</taxon>
        <taxon>Cytophagales</taxon>
        <taxon>Cyclobacteriaceae</taxon>
        <taxon>Algoriphagus</taxon>
    </lineage>
</organism>
<reference evidence="3" key="1">
    <citation type="submission" date="2016-10" db="EMBL/GenBank/DDBJ databases">
        <authorList>
            <person name="Varghese N."/>
            <person name="Submissions S."/>
        </authorList>
    </citation>
    <scope>NUCLEOTIDE SEQUENCE [LARGE SCALE GENOMIC DNA]</scope>
    <source>
        <strain evidence="3">DSM 17298</strain>
    </source>
</reference>